<evidence type="ECO:0000256" key="1">
    <source>
        <dbReference type="ARBA" id="ARBA00011073"/>
    </source>
</evidence>
<keyword evidence="5 6" id="KW-0720">Serine protease</keyword>
<dbReference type="Gene3D" id="3.40.50.200">
    <property type="entry name" value="Peptidase S8/S53 domain"/>
    <property type="match status" value="1"/>
</dbReference>
<dbReference type="PANTHER" id="PTHR43806:SF11">
    <property type="entry name" value="CEREVISIN-RELATED"/>
    <property type="match status" value="1"/>
</dbReference>
<name>A0A1M6T9L6_9CLOT</name>
<feature type="domain" description="Peptidase S8/S53" evidence="9">
    <location>
        <begin position="128"/>
        <end position="374"/>
    </location>
</feature>
<dbReference type="GO" id="GO:0046872">
    <property type="term" value="F:metal ion binding"/>
    <property type="evidence" value="ECO:0007669"/>
    <property type="project" value="UniProtKB-KW"/>
</dbReference>
<dbReference type="PRINTS" id="PR00723">
    <property type="entry name" value="SUBTILISIN"/>
</dbReference>
<evidence type="ECO:0000256" key="7">
    <source>
        <dbReference type="RuleBase" id="RU003355"/>
    </source>
</evidence>
<sequence length="722" mass="75614">MKLKRISSILMITMLITSSVSWTTFASTTVQKTNNNNNSQRYIVKFKNSNANANQVVSNYNGKLKKQFKNVNTAVADVKPQDVVKLQKDPNIAYVEKDHVVKVAATTVSNWGVSDIKAPASWESGLTGKGVKIGVIDTGVASHSDLSIAGGVNVISGAATSYADDNGHGTHVAGIIGGKGVNGGVKGVAPDSSIYAVKALDSSGSGYTSDIIAGIDWAIQNKMDIVSMSLGSSESDVSLQNAVDTAYSKGILVVAAAGNDGNSSGTGTNVNYPANYSSVIAVGAVDSSNTRASFSSTGSKVEVSAPGVNVASTYLNGGYVQMSGTSMATPFVSGDLALLKQKYPNYTNVQLRQLLDSNIVDLGVQGRDSFYGYGLIQAPNNGTTVSLPNVPNVNVAAGIYTSAQTITLSDSTSGVSIYYTLDGTTPTVKSNLYTTPIIINSTKTLKAVAIDANGNTSGVLSNTYIINSTIPLKPIASVPGGTYSTNQIVSLSDRTSGVSIYYTLDGTIPTVKSNLYSKPITISSTKTLKAIAVDSNGKSSDVLSELYKITTTSVIIPTPTTNIVAGTYKTPLFVKLYDNYSKPLMAYYTLDGSTPTTKSLPYIGYINITSSCTLKVIAVDYYGNTSQVLTTAYNIIKPLSAPILSKGTGIYNKAQTITLSNNTSGVSIYYTLDGSTPTINSNLYKGPININNSTLLKAVAIDSSGNSSSITSALYIIFNLLF</sequence>
<keyword evidence="3" id="KW-0479">Metal-binding</keyword>
<reference evidence="11 12" key="1">
    <citation type="submission" date="2016-11" db="EMBL/GenBank/DDBJ databases">
        <authorList>
            <person name="Jaros S."/>
            <person name="Januszkiewicz K."/>
            <person name="Wedrychowicz H."/>
        </authorList>
    </citation>
    <scope>NUCLEOTIDE SEQUENCE [LARGE SCALE GENOMIC DNA]</scope>
    <source>
        <strain evidence="11 12">DSM 21758</strain>
    </source>
</reference>
<dbReference type="InterPro" id="IPR059177">
    <property type="entry name" value="GH29D-like_dom"/>
</dbReference>
<feature type="domain" description="GH29D-like beta-sandwich" evidence="10">
    <location>
        <begin position="648"/>
        <end position="711"/>
    </location>
</feature>
<feature type="chain" id="PRO_5013359743" evidence="8">
    <location>
        <begin position="27"/>
        <end position="722"/>
    </location>
</feature>
<dbReference type="PROSITE" id="PS00138">
    <property type="entry name" value="SUBTILASE_SER"/>
    <property type="match status" value="1"/>
</dbReference>
<evidence type="ECO:0000256" key="4">
    <source>
        <dbReference type="ARBA" id="ARBA00022801"/>
    </source>
</evidence>
<dbReference type="InterPro" id="IPR050131">
    <property type="entry name" value="Peptidase_S8_subtilisin-like"/>
</dbReference>
<dbReference type="GO" id="GO:0006508">
    <property type="term" value="P:proteolysis"/>
    <property type="evidence" value="ECO:0007669"/>
    <property type="project" value="UniProtKB-KW"/>
</dbReference>
<evidence type="ECO:0000313" key="12">
    <source>
        <dbReference type="Proteomes" id="UP000184310"/>
    </source>
</evidence>
<dbReference type="PROSITE" id="PS51892">
    <property type="entry name" value="SUBTILASE"/>
    <property type="match status" value="1"/>
</dbReference>
<evidence type="ECO:0000256" key="3">
    <source>
        <dbReference type="ARBA" id="ARBA00022723"/>
    </source>
</evidence>
<dbReference type="PANTHER" id="PTHR43806">
    <property type="entry name" value="PEPTIDASE S8"/>
    <property type="match status" value="1"/>
</dbReference>
<dbReference type="SUPFAM" id="SSF54897">
    <property type="entry name" value="Protease propeptides/inhibitors"/>
    <property type="match status" value="1"/>
</dbReference>
<dbReference type="SUPFAM" id="SSF52743">
    <property type="entry name" value="Subtilisin-like"/>
    <property type="match status" value="1"/>
</dbReference>
<feature type="active site" description="Charge relay system" evidence="6">
    <location>
        <position position="137"/>
    </location>
</feature>
<dbReference type="InterPro" id="IPR000209">
    <property type="entry name" value="Peptidase_S8/S53_dom"/>
</dbReference>
<feature type="domain" description="GH29D-like beta-sandwich" evidence="10">
    <location>
        <begin position="479"/>
        <end position="543"/>
    </location>
</feature>
<organism evidence="11 12">
    <name type="scientific">Clostridium cavendishii DSM 21758</name>
    <dbReference type="NCBI Taxonomy" id="1121302"/>
    <lineage>
        <taxon>Bacteria</taxon>
        <taxon>Bacillati</taxon>
        <taxon>Bacillota</taxon>
        <taxon>Clostridia</taxon>
        <taxon>Eubacteriales</taxon>
        <taxon>Clostridiaceae</taxon>
        <taxon>Clostridium</taxon>
    </lineage>
</organism>
<evidence type="ECO:0000256" key="6">
    <source>
        <dbReference type="PROSITE-ProRule" id="PRU01240"/>
    </source>
</evidence>
<evidence type="ECO:0000256" key="8">
    <source>
        <dbReference type="SAM" id="SignalP"/>
    </source>
</evidence>
<comment type="similarity">
    <text evidence="1 6 7">Belongs to the peptidase S8 family.</text>
</comment>
<dbReference type="GO" id="GO:0004252">
    <property type="term" value="F:serine-type endopeptidase activity"/>
    <property type="evidence" value="ECO:0007669"/>
    <property type="project" value="UniProtKB-UniRule"/>
</dbReference>
<dbReference type="InterPro" id="IPR036852">
    <property type="entry name" value="Peptidase_S8/S53_dom_sf"/>
</dbReference>
<keyword evidence="12" id="KW-1185">Reference proteome</keyword>
<dbReference type="InterPro" id="IPR037045">
    <property type="entry name" value="S8pro/Inhibitor_I9_sf"/>
</dbReference>
<proteinExistence type="inferred from homology"/>
<feature type="active site" description="Charge relay system" evidence="6">
    <location>
        <position position="326"/>
    </location>
</feature>
<dbReference type="Pfam" id="PF00082">
    <property type="entry name" value="Peptidase_S8"/>
    <property type="match status" value="1"/>
</dbReference>
<feature type="signal peptide" evidence="8">
    <location>
        <begin position="1"/>
        <end position="26"/>
    </location>
</feature>
<feature type="domain" description="GH29D-like beta-sandwich" evidence="10">
    <location>
        <begin position="396"/>
        <end position="459"/>
    </location>
</feature>
<dbReference type="InterPro" id="IPR034202">
    <property type="entry name" value="Subtilisin_Carlsberg-like"/>
</dbReference>
<keyword evidence="2 6" id="KW-0645">Protease</keyword>
<dbReference type="InterPro" id="IPR023828">
    <property type="entry name" value="Peptidase_S8_Ser-AS"/>
</dbReference>
<dbReference type="CDD" id="cd07477">
    <property type="entry name" value="Peptidases_S8_Subtilisin_subset"/>
    <property type="match status" value="1"/>
</dbReference>
<dbReference type="InterPro" id="IPR015500">
    <property type="entry name" value="Peptidase_S8_subtilisin-rel"/>
</dbReference>
<accession>A0A1M6T9L6</accession>
<evidence type="ECO:0000256" key="2">
    <source>
        <dbReference type="ARBA" id="ARBA00022670"/>
    </source>
</evidence>
<protein>
    <submittedName>
        <fullName evidence="11">Serine protease, subtilisin family</fullName>
    </submittedName>
</protein>
<evidence type="ECO:0000259" key="9">
    <source>
        <dbReference type="Pfam" id="PF00082"/>
    </source>
</evidence>
<dbReference type="Pfam" id="PF13290">
    <property type="entry name" value="CHB_HEX_C_1"/>
    <property type="match status" value="4"/>
</dbReference>
<dbReference type="AlphaFoldDB" id="A0A1M6T9L6"/>
<evidence type="ECO:0000256" key="5">
    <source>
        <dbReference type="ARBA" id="ARBA00022825"/>
    </source>
</evidence>
<dbReference type="Proteomes" id="UP000184310">
    <property type="component" value="Unassembled WGS sequence"/>
</dbReference>
<dbReference type="InterPro" id="IPR023827">
    <property type="entry name" value="Peptidase_S8_Asp-AS"/>
</dbReference>
<dbReference type="PROSITE" id="PS00137">
    <property type="entry name" value="SUBTILASE_HIS"/>
    <property type="match status" value="1"/>
</dbReference>
<feature type="active site" description="Charge relay system" evidence="6">
    <location>
        <position position="168"/>
    </location>
</feature>
<dbReference type="InterPro" id="IPR022398">
    <property type="entry name" value="Peptidase_S8_His-AS"/>
</dbReference>
<dbReference type="PROSITE" id="PS00136">
    <property type="entry name" value="SUBTILASE_ASP"/>
    <property type="match status" value="1"/>
</dbReference>
<dbReference type="RefSeq" id="WP_072992340.1">
    <property type="nucleotide sequence ID" value="NZ_FQZB01000019.1"/>
</dbReference>
<gene>
    <name evidence="11" type="ORF">SAMN02745163_03998</name>
</gene>
<keyword evidence="8" id="KW-0732">Signal</keyword>
<evidence type="ECO:0000313" key="11">
    <source>
        <dbReference type="EMBL" id="SHK53762.1"/>
    </source>
</evidence>
<keyword evidence="4 6" id="KW-0378">Hydrolase</keyword>
<evidence type="ECO:0000259" key="10">
    <source>
        <dbReference type="Pfam" id="PF13290"/>
    </source>
</evidence>
<feature type="domain" description="GH29D-like beta-sandwich" evidence="10">
    <location>
        <begin position="565"/>
        <end position="630"/>
    </location>
</feature>
<dbReference type="EMBL" id="FQZB01000019">
    <property type="protein sequence ID" value="SHK53762.1"/>
    <property type="molecule type" value="Genomic_DNA"/>
</dbReference>
<dbReference type="STRING" id="1121302.SAMN02745163_03998"/>
<dbReference type="Gene3D" id="3.30.70.80">
    <property type="entry name" value="Peptidase S8 propeptide/proteinase inhibitor I9"/>
    <property type="match status" value="1"/>
</dbReference>